<organism evidence="1 2">
    <name type="scientific">Enterococcus faecalis TX4248</name>
    <dbReference type="NCBI Taxonomy" id="749495"/>
    <lineage>
        <taxon>Bacteria</taxon>
        <taxon>Bacillati</taxon>
        <taxon>Bacillota</taxon>
        <taxon>Bacilli</taxon>
        <taxon>Lactobacillales</taxon>
        <taxon>Enterococcaceae</taxon>
        <taxon>Enterococcus</taxon>
    </lineage>
</organism>
<dbReference type="RefSeq" id="WP_002356100.1">
    <property type="nucleotide sequence ID" value="NZ_GL454434.1"/>
</dbReference>
<protein>
    <submittedName>
        <fullName evidence="1">Uncharacterized protein</fullName>
    </submittedName>
</protein>
<accession>A0A125W7A8</accession>
<dbReference type="EMBL" id="AEBR01000030">
    <property type="protein sequence ID" value="EFM83220.1"/>
    <property type="molecule type" value="Genomic_DNA"/>
</dbReference>
<evidence type="ECO:0000313" key="2">
    <source>
        <dbReference type="Proteomes" id="UP000004846"/>
    </source>
</evidence>
<dbReference type="Proteomes" id="UP000004846">
    <property type="component" value="Unassembled WGS sequence"/>
</dbReference>
<gene>
    <name evidence="1" type="ORF">HMPREF9498_01128</name>
</gene>
<dbReference type="HOGENOM" id="CLU_185125_0_0_9"/>
<dbReference type="AlphaFoldDB" id="A0A125W7A8"/>
<proteinExistence type="predicted"/>
<comment type="caution">
    <text evidence="1">The sequence shown here is derived from an EMBL/GenBank/DDBJ whole genome shotgun (WGS) entry which is preliminary data.</text>
</comment>
<sequence>MFMELLEKLWKEYQKNLQKVTAQSLGLSLLQQQSKKVQKSKRREKNALGQAKRSIENANTGLEKSVQGQFGKKVTDVLDIQSQTIDSL</sequence>
<evidence type="ECO:0000313" key="1">
    <source>
        <dbReference type="EMBL" id="EFM83220.1"/>
    </source>
</evidence>
<reference evidence="1 2" key="1">
    <citation type="submission" date="2010-07" db="EMBL/GenBank/DDBJ databases">
        <authorList>
            <person name="Sid Ahmed O."/>
        </authorList>
    </citation>
    <scope>NUCLEOTIDE SEQUENCE [LARGE SCALE GENOMIC DNA]</scope>
    <source>
        <strain evidence="1 2">TX4248</strain>
    </source>
</reference>
<name>A0A125W7A8_ENTFL</name>